<evidence type="ECO:0000313" key="2">
    <source>
        <dbReference type="Proteomes" id="UP001212152"/>
    </source>
</evidence>
<evidence type="ECO:0000313" key="1">
    <source>
        <dbReference type="EMBL" id="KAJ3185145.1"/>
    </source>
</evidence>
<comment type="caution">
    <text evidence="1">The sequence shown here is derived from an EMBL/GenBank/DDBJ whole genome shotgun (WGS) entry which is preliminary data.</text>
</comment>
<protein>
    <recommendedName>
        <fullName evidence="3">F-box domain-containing protein</fullName>
    </recommendedName>
</protein>
<accession>A0AAD5TS34</accession>
<reference evidence="1" key="1">
    <citation type="submission" date="2020-05" db="EMBL/GenBank/DDBJ databases">
        <title>Phylogenomic resolution of chytrid fungi.</title>
        <authorList>
            <person name="Stajich J.E."/>
            <person name="Amses K."/>
            <person name="Simmons R."/>
            <person name="Seto K."/>
            <person name="Myers J."/>
            <person name="Bonds A."/>
            <person name="Quandt C.A."/>
            <person name="Barry K."/>
            <person name="Liu P."/>
            <person name="Grigoriev I."/>
            <person name="Longcore J.E."/>
            <person name="James T.Y."/>
        </authorList>
    </citation>
    <scope>NUCLEOTIDE SEQUENCE</scope>
    <source>
        <strain evidence="1">JEL0379</strain>
    </source>
</reference>
<sequence length="562" mass="63088">MTSLATLPGPAFLDILRYLDVAILPRLAACSKALRHRLDEEKPILPATRRLLKALDHDLRACNLVQPSGPEWEDYYRLFEGDALFHSPAEAAEAVIKGLTEAASELPSEQFAGIFHQSRDVLVPYNDGDMHLCYSRLERKSVVALTLPSGVKAVFGSFITLSNSQSKEYKDQSHNVEIVAELSGCDPCVVYHLNKPAEDGIGIYTAEAHLAQALNCPTATVRKWFHKLGQLDWSTSSESLTSDAISNVAASLGDGPSVSYEMSKMLNWAKAYERGDSKIFSTEMIAELRNVRQMVINQPEATLSAPVIWSLRFQPAVSAHQTKASGRSPKREAKDNRIIPWRSLLNFVTDRRARWDSRYFAKVYDLLCAETQDILSSEPAARNADAAGAWMQNHVLFTKHDVHVRDAQQGEMPETSISTRFRVGTGHDAPSFVFHSFSHFRQRYSNAKSHLNSLQVLSAEPGMSMMRTIRRFADYEASDKDKECKPCFWQDLRFAHQGTGYQSSDRVSQSEVEARMMDVWRRADPQGEWGGPWRFGLLVVALSMSFVVPNAWRPADQVQDTE</sequence>
<evidence type="ECO:0008006" key="3">
    <source>
        <dbReference type="Google" id="ProtNLM"/>
    </source>
</evidence>
<dbReference type="AlphaFoldDB" id="A0AAD5TS34"/>
<organism evidence="1 2">
    <name type="scientific">Geranomyces variabilis</name>
    <dbReference type="NCBI Taxonomy" id="109894"/>
    <lineage>
        <taxon>Eukaryota</taxon>
        <taxon>Fungi</taxon>
        <taxon>Fungi incertae sedis</taxon>
        <taxon>Chytridiomycota</taxon>
        <taxon>Chytridiomycota incertae sedis</taxon>
        <taxon>Chytridiomycetes</taxon>
        <taxon>Spizellomycetales</taxon>
        <taxon>Powellomycetaceae</taxon>
        <taxon>Geranomyces</taxon>
    </lineage>
</organism>
<dbReference type="Proteomes" id="UP001212152">
    <property type="component" value="Unassembled WGS sequence"/>
</dbReference>
<keyword evidence="2" id="KW-1185">Reference proteome</keyword>
<proteinExistence type="predicted"/>
<dbReference type="EMBL" id="JADGJQ010000002">
    <property type="protein sequence ID" value="KAJ3185145.1"/>
    <property type="molecule type" value="Genomic_DNA"/>
</dbReference>
<gene>
    <name evidence="1" type="ORF">HDU87_002712</name>
</gene>
<name>A0AAD5TS34_9FUNG</name>